<evidence type="ECO:0000256" key="1">
    <source>
        <dbReference type="ARBA" id="ARBA00022801"/>
    </source>
</evidence>
<keyword evidence="1" id="KW-0378">Hydrolase</keyword>
<sequence length="180" mass="19934">MTYRLLPEWYPQDGIQLTWPRPDGDWAPLLARIEATLERIVIATAGYQRVLICVPDELTKQRLAATFGAYGVPGERLQLIVAPTDDTWARDHGPISVVDEDGQCVMLDYTFTGWGGKFPAEHDNRLTQWLADAGAWACPVSSRNLVLEGGGIETDGEGTLLPQKPACLTLIATPRYPEQR</sequence>
<dbReference type="InterPro" id="IPR007466">
    <property type="entry name" value="Peptidyl-Arg-deiminase_porph"/>
</dbReference>
<dbReference type="PANTHER" id="PTHR31377">
    <property type="entry name" value="AGMATINE DEIMINASE-RELATED"/>
    <property type="match status" value="1"/>
</dbReference>
<gene>
    <name evidence="2" type="ORF">HORIV_26840</name>
</gene>
<dbReference type="PANTHER" id="PTHR31377:SF0">
    <property type="entry name" value="AGMATINE DEIMINASE-RELATED"/>
    <property type="match status" value="1"/>
</dbReference>
<proteinExistence type="predicted"/>
<keyword evidence="3" id="KW-1185">Reference proteome</keyword>
<dbReference type="Gene3D" id="3.75.10.10">
    <property type="entry name" value="L-arginine/glycine Amidinotransferase, Chain A"/>
    <property type="match status" value="1"/>
</dbReference>
<evidence type="ECO:0000313" key="2">
    <source>
        <dbReference type="EMBL" id="BBI50263.1"/>
    </source>
</evidence>
<dbReference type="EMBL" id="AP019416">
    <property type="protein sequence ID" value="BBI50263.1"/>
    <property type="molecule type" value="Genomic_DNA"/>
</dbReference>
<reference evidence="3" key="1">
    <citation type="journal article" date="2019" name="Microbiol. Resour. Announc.">
        <title>Complete Genome Sequence of Halomonas olivaria, a Moderately Halophilic Bacterium Isolated from Olive Processing Effluents, Obtained by Nanopore Sequencing.</title>
        <authorList>
            <person name="Nagata S."/>
            <person name="Ii K.M."/>
            <person name="Tsukimi T."/>
            <person name="Miura M.C."/>
            <person name="Galipon J."/>
            <person name="Arakawa K."/>
        </authorList>
    </citation>
    <scope>NUCLEOTIDE SEQUENCE [LARGE SCALE GENOMIC DNA]</scope>
    <source>
        <strain evidence="3">TYRC17</strain>
    </source>
</reference>
<evidence type="ECO:0000313" key="3">
    <source>
        <dbReference type="Proteomes" id="UP000289555"/>
    </source>
</evidence>
<name>A0ABN5WZI6_9GAMM</name>
<evidence type="ECO:0008006" key="4">
    <source>
        <dbReference type="Google" id="ProtNLM"/>
    </source>
</evidence>
<organism evidence="2 3">
    <name type="scientific">Vreelandella olivaria</name>
    <dbReference type="NCBI Taxonomy" id="390919"/>
    <lineage>
        <taxon>Bacteria</taxon>
        <taxon>Pseudomonadati</taxon>
        <taxon>Pseudomonadota</taxon>
        <taxon>Gammaproteobacteria</taxon>
        <taxon>Oceanospirillales</taxon>
        <taxon>Halomonadaceae</taxon>
        <taxon>Vreelandella</taxon>
    </lineage>
</organism>
<protein>
    <recommendedName>
        <fullName evidence="4">Agmatine deiminase</fullName>
    </recommendedName>
</protein>
<dbReference type="Proteomes" id="UP000289555">
    <property type="component" value="Chromosome"/>
</dbReference>
<dbReference type="Pfam" id="PF04371">
    <property type="entry name" value="PAD_porph"/>
    <property type="match status" value="1"/>
</dbReference>
<accession>A0ABN5WZI6</accession>
<dbReference type="SUPFAM" id="SSF55909">
    <property type="entry name" value="Pentein"/>
    <property type="match status" value="1"/>
</dbReference>